<dbReference type="PANTHER" id="PTHR31973">
    <property type="entry name" value="POLYPROTEIN, PUTATIVE-RELATED"/>
    <property type="match status" value="1"/>
</dbReference>
<name>A0AAD4J8S4_PERFH</name>
<proteinExistence type="predicted"/>
<keyword evidence="2 4" id="KW-0863">Zinc-finger</keyword>
<dbReference type="PANTHER" id="PTHR31973:SF191">
    <property type="entry name" value="OS05G0489400 PROTEIN"/>
    <property type="match status" value="1"/>
</dbReference>
<feature type="non-terminal residue" evidence="7">
    <location>
        <position position="433"/>
    </location>
</feature>
<gene>
    <name evidence="7" type="ORF">C2S53_011762</name>
</gene>
<reference evidence="7 8" key="1">
    <citation type="journal article" date="2021" name="Nat. Commun.">
        <title>Incipient diploidization of the medicinal plant Perilla within 10,000 years.</title>
        <authorList>
            <person name="Zhang Y."/>
            <person name="Shen Q."/>
            <person name="Leng L."/>
            <person name="Zhang D."/>
            <person name="Chen S."/>
            <person name="Shi Y."/>
            <person name="Ning Z."/>
            <person name="Chen S."/>
        </authorList>
    </citation>
    <scope>NUCLEOTIDE SEQUENCE [LARGE SCALE GENOMIC DNA]</scope>
    <source>
        <strain evidence="8">cv. PC099</strain>
    </source>
</reference>
<keyword evidence="1" id="KW-0479">Metal-binding</keyword>
<feature type="region of interest" description="Disordered" evidence="5">
    <location>
        <begin position="212"/>
        <end position="244"/>
    </location>
</feature>
<evidence type="ECO:0000256" key="4">
    <source>
        <dbReference type="PROSITE-ProRule" id="PRU00325"/>
    </source>
</evidence>
<comment type="caution">
    <text evidence="7">The sequence shown here is derived from an EMBL/GenBank/DDBJ whole genome shotgun (WGS) entry which is preliminary data.</text>
</comment>
<evidence type="ECO:0000259" key="6">
    <source>
        <dbReference type="PROSITE" id="PS50966"/>
    </source>
</evidence>
<sequence>MKRAGFRGDAFKKLLWKAANATTVAAFNRSMVEIEKIDKKCLEWLQTGKSATEWSKSHFSTFGKEKPVLTMLEWIREYMMSRLQKNRDKAERKWEGRKICGRIRMIVGKNMESSSDCVPIKSNEYNYEISSFDGTRYAVNLEAHTCDCRRWELSGIPCKHAISAICAQGYDPEDYVHKCYSVETYVAVYAHAISPMNGDELWQKTGYIPPLPPAFGKKKKGRPQKERRFDANEDPKKKKNNGNLQKMTKQKFKVTCQLCGEEGHNRAGCQWRKGSDVSELEEITQPDYPNLTQENESMEYINEFTYDRESEKTEYSCTIKRPTTIQGRQMLARKRAKATTFATKDSRDDVSQEMSTPYSISNSINATQSRQIGVHIRAPPSMSFHPHHFIGGPSSIVGASKGKEQESMKVFTQGGKKFVTLSSLRATSHKGRG</sequence>
<dbReference type="EMBL" id="SDAM02000112">
    <property type="protein sequence ID" value="KAH6829192.1"/>
    <property type="molecule type" value="Genomic_DNA"/>
</dbReference>
<dbReference type="Proteomes" id="UP001190926">
    <property type="component" value="Unassembled WGS sequence"/>
</dbReference>
<evidence type="ECO:0000256" key="5">
    <source>
        <dbReference type="SAM" id="MobiDB-lite"/>
    </source>
</evidence>
<accession>A0AAD4J8S4</accession>
<feature type="compositionally biased region" description="Basic and acidic residues" evidence="5">
    <location>
        <begin position="223"/>
        <end position="236"/>
    </location>
</feature>
<keyword evidence="8" id="KW-1185">Reference proteome</keyword>
<protein>
    <recommendedName>
        <fullName evidence="6">SWIM-type domain-containing protein</fullName>
    </recommendedName>
</protein>
<evidence type="ECO:0000256" key="3">
    <source>
        <dbReference type="ARBA" id="ARBA00022833"/>
    </source>
</evidence>
<keyword evidence="3" id="KW-0862">Zinc</keyword>
<dbReference type="AlphaFoldDB" id="A0AAD4J8S4"/>
<dbReference type="InterPro" id="IPR007527">
    <property type="entry name" value="Znf_SWIM"/>
</dbReference>
<evidence type="ECO:0000313" key="8">
    <source>
        <dbReference type="Proteomes" id="UP001190926"/>
    </source>
</evidence>
<evidence type="ECO:0000256" key="1">
    <source>
        <dbReference type="ARBA" id="ARBA00022723"/>
    </source>
</evidence>
<organism evidence="7 8">
    <name type="scientific">Perilla frutescens var. hirtella</name>
    <name type="common">Perilla citriodora</name>
    <name type="synonym">Perilla setoyensis</name>
    <dbReference type="NCBI Taxonomy" id="608512"/>
    <lineage>
        <taxon>Eukaryota</taxon>
        <taxon>Viridiplantae</taxon>
        <taxon>Streptophyta</taxon>
        <taxon>Embryophyta</taxon>
        <taxon>Tracheophyta</taxon>
        <taxon>Spermatophyta</taxon>
        <taxon>Magnoliopsida</taxon>
        <taxon>eudicotyledons</taxon>
        <taxon>Gunneridae</taxon>
        <taxon>Pentapetalae</taxon>
        <taxon>asterids</taxon>
        <taxon>lamiids</taxon>
        <taxon>Lamiales</taxon>
        <taxon>Lamiaceae</taxon>
        <taxon>Nepetoideae</taxon>
        <taxon>Elsholtzieae</taxon>
        <taxon>Perilla</taxon>
    </lineage>
</organism>
<dbReference type="SMART" id="SM00575">
    <property type="entry name" value="ZnF_PMZ"/>
    <property type="match status" value="1"/>
</dbReference>
<dbReference type="GO" id="GO:0008270">
    <property type="term" value="F:zinc ion binding"/>
    <property type="evidence" value="ECO:0007669"/>
    <property type="project" value="UniProtKB-KW"/>
</dbReference>
<dbReference type="InterPro" id="IPR006564">
    <property type="entry name" value="Znf_PMZ"/>
</dbReference>
<feature type="domain" description="SWIM-type" evidence="6">
    <location>
        <begin position="137"/>
        <end position="169"/>
    </location>
</feature>
<evidence type="ECO:0000313" key="7">
    <source>
        <dbReference type="EMBL" id="KAH6829192.1"/>
    </source>
</evidence>
<dbReference type="PROSITE" id="PS50966">
    <property type="entry name" value="ZF_SWIM"/>
    <property type="match status" value="1"/>
</dbReference>
<dbReference type="Pfam" id="PF04434">
    <property type="entry name" value="SWIM"/>
    <property type="match status" value="1"/>
</dbReference>
<evidence type="ECO:0000256" key="2">
    <source>
        <dbReference type="ARBA" id="ARBA00022771"/>
    </source>
</evidence>